<protein>
    <submittedName>
        <fullName evidence="2">Uncharacterized protein</fullName>
    </submittedName>
</protein>
<dbReference type="EMBL" id="KZ613940">
    <property type="protein sequence ID" value="PMD45057.1"/>
    <property type="molecule type" value="Genomic_DNA"/>
</dbReference>
<sequence>MARTTTKRKSESALPTGKSKQRKTSTDRRQDSGSSQREDESGDQLFVDEAPVAPKYVKKSAPKSRKSEPVKRVTKADEYEEDVGRLESQQFLAIMELESKKKRKAAKAANEFMDKFMNGINNEEQALKKRRDTLSAASTKFENDFLECFTNAYASSRPTAPPSGEVHKGRTPATETSFAARYDRSKQITANAFNLIGGFEKANENTVKIELSGFMISDWDQEHDTAERVLTAGRDAGLQKYDALAEGAEEPEIEEDVILYVKAVYKHEIPGVGWGRMARKQEKAYKKVDKINSMEVMV</sequence>
<reference evidence="2 3" key="1">
    <citation type="submission" date="2016-04" db="EMBL/GenBank/DDBJ databases">
        <title>A degradative enzymes factory behind the ericoid mycorrhizal symbiosis.</title>
        <authorList>
            <consortium name="DOE Joint Genome Institute"/>
            <person name="Martino E."/>
            <person name="Morin E."/>
            <person name="Grelet G."/>
            <person name="Kuo A."/>
            <person name="Kohler A."/>
            <person name="Daghino S."/>
            <person name="Barry K."/>
            <person name="Choi C."/>
            <person name="Cichocki N."/>
            <person name="Clum A."/>
            <person name="Copeland A."/>
            <person name="Hainaut M."/>
            <person name="Haridas S."/>
            <person name="Labutti K."/>
            <person name="Lindquist E."/>
            <person name="Lipzen A."/>
            <person name="Khouja H.-R."/>
            <person name="Murat C."/>
            <person name="Ohm R."/>
            <person name="Olson A."/>
            <person name="Spatafora J."/>
            <person name="Veneault-Fourrey C."/>
            <person name="Henrissat B."/>
            <person name="Grigoriev I."/>
            <person name="Martin F."/>
            <person name="Perotto S."/>
        </authorList>
    </citation>
    <scope>NUCLEOTIDE SEQUENCE [LARGE SCALE GENOMIC DNA]</scope>
    <source>
        <strain evidence="2 3">F</strain>
    </source>
</reference>
<organism evidence="2 3">
    <name type="scientific">Hyaloscypha variabilis (strain UAMH 11265 / GT02V1 / F)</name>
    <name type="common">Meliniomyces variabilis</name>
    <dbReference type="NCBI Taxonomy" id="1149755"/>
    <lineage>
        <taxon>Eukaryota</taxon>
        <taxon>Fungi</taxon>
        <taxon>Dikarya</taxon>
        <taxon>Ascomycota</taxon>
        <taxon>Pezizomycotina</taxon>
        <taxon>Leotiomycetes</taxon>
        <taxon>Helotiales</taxon>
        <taxon>Hyaloscyphaceae</taxon>
        <taxon>Hyaloscypha</taxon>
        <taxon>Hyaloscypha variabilis</taxon>
    </lineage>
</organism>
<name>A0A2J6S2S9_HYAVF</name>
<dbReference type="Proteomes" id="UP000235786">
    <property type="component" value="Unassembled WGS sequence"/>
</dbReference>
<evidence type="ECO:0000313" key="3">
    <source>
        <dbReference type="Proteomes" id="UP000235786"/>
    </source>
</evidence>
<evidence type="ECO:0000313" key="2">
    <source>
        <dbReference type="EMBL" id="PMD45057.1"/>
    </source>
</evidence>
<proteinExistence type="predicted"/>
<feature type="compositionally biased region" description="Basic and acidic residues" evidence="1">
    <location>
        <begin position="24"/>
        <end position="39"/>
    </location>
</feature>
<feature type="compositionally biased region" description="Basic and acidic residues" evidence="1">
    <location>
        <begin position="65"/>
        <end position="85"/>
    </location>
</feature>
<feature type="region of interest" description="Disordered" evidence="1">
    <location>
        <begin position="1"/>
        <end position="85"/>
    </location>
</feature>
<dbReference type="AlphaFoldDB" id="A0A2J6S2S9"/>
<accession>A0A2J6S2S9</accession>
<evidence type="ECO:0000256" key="1">
    <source>
        <dbReference type="SAM" id="MobiDB-lite"/>
    </source>
</evidence>
<dbReference type="OrthoDB" id="3598799at2759"/>
<keyword evidence="3" id="KW-1185">Reference proteome</keyword>
<gene>
    <name evidence="2" type="ORF">L207DRAFT_507973</name>
</gene>